<dbReference type="Proteomes" id="UP001175228">
    <property type="component" value="Unassembled WGS sequence"/>
</dbReference>
<sequence length="105" mass="11706">MAQAGFGLVKSIIALLLFWACPSMTPSLPEYPRMAVTAMVEGRSTSRYSMMVPAPSSSISFSSSSNLIETSSECDLNIIEDHKKSDTQRDIRVCAWPYEERPELR</sequence>
<feature type="chain" id="PRO_5041203159" description="Secreted protein" evidence="1">
    <location>
        <begin position="28"/>
        <end position="105"/>
    </location>
</feature>
<keyword evidence="1" id="KW-0732">Signal</keyword>
<protein>
    <recommendedName>
        <fullName evidence="4">Secreted protein</fullName>
    </recommendedName>
</protein>
<evidence type="ECO:0000313" key="3">
    <source>
        <dbReference type="Proteomes" id="UP001175228"/>
    </source>
</evidence>
<dbReference type="EMBL" id="JAUEPU010000325">
    <property type="protein sequence ID" value="KAK0471650.1"/>
    <property type="molecule type" value="Genomic_DNA"/>
</dbReference>
<name>A0AA39NU02_9AGAR</name>
<evidence type="ECO:0000313" key="2">
    <source>
        <dbReference type="EMBL" id="KAK0471650.1"/>
    </source>
</evidence>
<proteinExistence type="predicted"/>
<keyword evidence="3" id="KW-1185">Reference proteome</keyword>
<dbReference type="AlphaFoldDB" id="A0AA39NU02"/>
<evidence type="ECO:0008006" key="4">
    <source>
        <dbReference type="Google" id="ProtNLM"/>
    </source>
</evidence>
<comment type="caution">
    <text evidence="2">The sequence shown here is derived from an EMBL/GenBank/DDBJ whole genome shotgun (WGS) entry which is preliminary data.</text>
</comment>
<reference evidence="2" key="1">
    <citation type="submission" date="2023-06" db="EMBL/GenBank/DDBJ databases">
        <authorList>
            <consortium name="Lawrence Berkeley National Laboratory"/>
            <person name="Ahrendt S."/>
            <person name="Sahu N."/>
            <person name="Indic B."/>
            <person name="Wong-Bajracharya J."/>
            <person name="Merenyi Z."/>
            <person name="Ke H.-M."/>
            <person name="Monk M."/>
            <person name="Kocsube S."/>
            <person name="Drula E."/>
            <person name="Lipzen A."/>
            <person name="Balint B."/>
            <person name="Henrissat B."/>
            <person name="Andreopoulos B."/>
            <person name="Martin F.M."/>
            <person name="Harder C.B."/>
            <person name="Rigling D."/>
            <person name="Ford K.L."/>
            <person name="Foster G.D."/>
            <person name="Pangilinan J."/>
            <person name="Papanicolaou A."/>
            <person name="Barry K."/>
            <person name="LaButti K."/>
            <person name="Viragh M."/>
            <person name="Koriabine M."/>
            <person name="Yan M."/>
            <person name="Riley R."/>
            <person name="Champramary S."/>
            <person name="Plett K.L."/>
            <person name="Tsai I.J."/>
            <person name="Slot J."/>
            <person name="Sipos G."/>
            <person name="Plett J."/>
            <person name="Nagy L.G."/>
            <person name="Grigoriev I.V."/>
        </authorList>
    </citation>
    <scope>NUCLEOTIDE SEQUENCE</scope>
    <source>
        <strain evidence="2">HWK02</strain>
    </source>
</reference>
<feature type="signal peptide" evidence="1">
    <location>
        <begin position="1"/>
        <end position="27"/>
    </location>
</feature>
<organism evidence="2 3">
    <name type="scientific">Armillaria luteobubalina</name>
    <dbReference type="NCBI Taxonomy" id="153913"/>
    <lineage>
        <taxon>Eukaryota</taxon>
        <taxon>Fungi</taxon>
        <taxon>Dikarya</taxon>
        <taxon>Basidiomycota</taxon>
        <taxon>Agaricomycotina</taxon>
        <taxon>Agaricomycetes</taxon>
        <taxon>Agaricomycetidae</taxon>
        <taxon>Agaricales</taxon>
        <taxon>Marasmiineae</taxon>
        <taxon>Physalacriaceae</taxon>
        <taxon>Armillaria</taxon>
    </lineage>
</organism>
<accession>A0AA39NU02</accession>
<gene>
    <name evidence="2" type="ORF">EDD18DRAFT_1119178</name>
</gene>
<evidence type="ECO:0000256" key="1">
    <source>
        <dbReference type="SAM" id="SignalP"/>
    </source>
</evidence>